<dbReference type="Gene3D" id="3.40.50.2000">
    <property type="entry name" value="Glycogen Phosphorylase B"/>
    <property type="match status" value="2"/>
</dbReference>
<evidence type="ECO:0000313" key="8">
    <source>
        <dbReference type="EMBL" id="MBR9970235.1"/>
    </source>
</evidence>
<name>A0ABS5I740_9PROT</name>
<dbReference type="NCBIfam" id="NF001899">
    <property type="entry name" value="PRK00654.1-2"/>
    <property type="match status" value="1"/>
</dbReference>
<comment type="pathway">
    <text evidence="6">Glycan biosynthesis; glycogen biosynthesis.</text>
</comment>
<comment type="catalytic activity">
    <reaction evidence="1 6">
        <text>[(1-&gt;4)-alpha-D-glucosyl](n) + ADP-alpha-D-glucose = [(1-&gt;4)-alpha-D-glucosyl](n+1) + ADP + H(+)</text>
        <dbReference type="Rhea" id="RHEA:18189"/>
        <dbReference type="Rhea" id="RHEA-COMP:9584"/>
        <dbReference type="Rhea" id="RHEA-COMP:9587"/>
        <dbReference type="ChEBI" id="CHEBI:15378"/>
        <dbReference type="ChEBI" id="CHEBI:15444"/>
        <dbReference type="ChEBI" id="CHEBI:57498"/>
        <dbReference type="ChEBI" id="CHEBI:456216"/>
        <dbReference type="EC" id="2.4.1.21"/>
    </reaction>
</comment>
<keyword evidence="9" id="KW-1185">Reference proteome</keyword>
<evidence type="ECO:0000256" key="4">
    <source>
        <dbReference type="ARBA" id="ARBA00022679"/>
    </source>
</evidence>
<evidence type="ECO:0000256" key="2">
    <source>
        <dbReference type="ARBA" id="ARBA00010281"/>
    </source>
</evidence>
<dbReference type="PANTHER" id="PTHR45825">
    <property type="entry name" value="GRANULE-BOUND STARCH SYNTHASE 1, CHLOROPLASTIC/AMYLOPLASTIC"/>
    <property type="match status" value="1"/>
</dbReference>
<dbReference type="EC" id="2.4.1.21" evidence="6"/>
<organism evidence="8 9">
    <name type="scientific">Magnetospirillum sulfuroxidans</name>
    <dbReference type="NCBI Taxonomy" id="611300"/>
    <lineage>
        <taxon>Bacteria</taxon>
        <taxon>Pseudomonadati</taxon>
        <taxon>Pseudomonadota</taxon>
        <taxon>Alphaproteobacteria</taxon>
        <taxon>Rhodospirillales</taxon>
        <taxon>Rhodospirillaceae</taxon>
        <taxon>Magnetospirillum</taxon>
    </lineage>
</organism>
<comment type="function">
    <text evidence="6">Synthesizes alpha-1,4-glucan chains using ADP-glucose.</text>
</comment>
<feature type="domain" description="Starch synthase catalytic" evidence="7">
    <location>
        <begin position="2"/>
        <end position="245"/>
    </location>
</feature>
<proteinExistence type="inferred from homology"/>
<dbReference type="SUPFAM" id="SSF53756">
    <property type="entry name" value="UDP-Glycosyltransferase/glycogen phosphorylase"/>
    <property type="match status" value="1"/>
</dbReference>
<dbReference type="InterPro" id="IPR013534">
    <property type="entry name" value="Starch_synth_cat_dom"/>
</dbReference>
<dbReference type="GO" id="GO:0009011">
    <property type="term" value="F:alpha-1,4-glucan glucosyltransferase (ADP-glucose donor) activity"/>
    <property type="evidence" value="ECO:0007669"/>
    <property type="project" value="UniProtKB-EC"/>
</dbReference>
<keyword evidence="5 6" id="KW-0320">Glycogen biosynthesis</keyword>
<dbReference type="PANTHER" id="PTHR45825:SF11">
    <property type="entry name" value="ALPHA AMYLASE DOMAIN-CONTAINING PROTEIN"/>
    <property type="match status" value="1"/>
</dbReference>
<reference evidence="8 9" key="1">
    <citation type="submission" date="2021-04" db="EMBL/GenBank/DDBJ databases">
        <title>Magnetospirillum sulfuroxidans sp. nov., a facultative chemolithoautotrophic sulfur-oxidizing alphaproteobacterium isolated from freshwater sediment and proposals for Paramagetospirillum gen. nov., and Magnetospirillaceae fam. nov.</title>
        <authorList>
            <person name="Koziaeva V."/>
            <person name="Geelhoed J.S."/>
            <person name="Sorokin D.Y."/>
            <person name="Grouzdev D.S."/>
        </authorList>
    </citation>
    <scope>NUCLEOTIDE SEQUENCE [LARGE SCALE GENOMIC DNA]</scope>
    <source>
        <strain evidence="8 9">J10</strain>
    </source>
</reference>
<accession>A0ABS5I740</accession>
<protein>
    <recommendedName>
        <fullName evidence="6">Glycogen synthase</fullName>
        <ecNumber evidence="6">2.4.1.21</ecNumber>
    </recommendedName>
    <alternativeName>
        <fullName evidence="6">Starch [bacterial glycogen] synthase</fullName>
    </alternativeName>
</protein>
<dbReference type="Pfam" id="PF08323">
    <property type="entry name" value="Glyco_transf_5"/>
    <property type="match status" value="1"/>
</dbReference>
<evidence type="ECO:0000313" key="9">
    <source>
        <dbReference type="Proteomes" id="UP000680714"/>
    </source>
</evidence>
<keyword evidence="3 6" id="KW-0328">Glycosyltransferase</keyword>
<keyword evidence="4 6" id="KW-0808">Transferase</keyword>
<dbReference type="NCBIfam" id="TIGR02095">
    <property type="entry name" value="glgA"/>
    <property type="match status" value="1"/>
</dbReference>
<dbReference type="CDD" id="cd03791">
    <property type="entry name" value="GT5_Glycogen_synthase_DULL1-like"/>
    <property type="match status" value="1"/>
</dbReference>
<evidence type="ECO:0000259" key="7">
    <source>
        <dbReference type="Pfam" id="PF08323"/>
    </source>
</evidence>
<sequence length="490" mass="52396">MRVLFAASEVFPLVKTGGLADVAGALPAALIEAGHEVRVLLPGYPQALAKAEGKRQVASLGDPLGVGGETKLISAKLPQSGGAAGVPVWLLDCPALYDRAGGPYVDEHGVDYADNPLRFGLLSWAAAFLCTDNAPVKWRPQVLHCHDWQTGLAPAYLHAWKVEKPPATVFTIHNIAYQGQFPADIVSRLGLPWEMFTMDGLEYWGDMAFLKAGLIYADKLSTVSPRYAREIQSPAFGHGMEGVLTNRAADLVGILNGADYGVWSPATDPHVVARYQPPDFIDGKAANKAALQQALGLEKDQEAPLLVIVSRLTDQKGMDMVLSTLPAVLRQGAQLAVLGAGDRALEQGFQSAAAGSPKRMSVTIGYSEELAHRLLAAGDMLVMPSRFEPCGLTQFYAMRYGTVPVVHATGGLADTVMDCSYDGLVTGTGTGFVFEHANAGAFQWCLERAIAAFGQKDQWRRIQGAGIAQDFGWGRSAARYGALYDELVPA</sequence>
<gene>
    <name evidence="6 8" type="primary">glgA</name>
    <name evidence="8" type="ORF">KEC16_00730</name>
</gene>
<evidence type="ECO:0000256" key="6">
    <source>
        <dbReference type="HAMAP-Rule" id="MF_00484"/>
    </source>
</evidence>
<evidence type="ECO:0000256" key="1">
    <source>
        <dbReference type="ARBA" id="ARBA00001478"/>
    </source>
</evidence>
<dbReference type="Proteomes" id="UP000680714">
    <property type="component" value="Unassembled WGS sequence"/>
</dbReference>
<evidence type="ECO:0000256" key="3">
    <source>
        <dbReference type="ARBA" id="ARBA00022676"/>
    </source>
</evidence>
<dbReference type="HAMAP" id="MF_00484">
    <property type="entry name" value="Glycogen_synth"/>
    <property type="match status" value="1"/>
</dbReference>
<comment type="caution">
    <text evidence="8">The sequence shown here is derived from an EMBL/GenBank/DDBJ whole genome shotgun (WGS) entry which is preliminary data.</text>
</comment>
<dbReference type="RefSeq" id="WP_211545745.1">
    <property type="nucleotide sequence ID" value="NZ_JAGTUF010000001.1"/>
</dbReference>
<dbReference type="Pfam" id="PF13692">
    <property type="entry name" value="Glyco_trans_1_4"/>
    <property type="match status" value="1"/>
</dbReference>
<comment type="similarity">
    <text evidence="2 6">Belongs to the glycosyltransferase 1 family. Bacterial/plant glycogen synthase subfamily.</text>
</comment>
<evidence type="ECO:0000256" key="5">
    <source>
        <dbReference type="ARBA" id="ARBA00023056"/>
    </source>
</evidence>
<dbReference type="EMBL" id="JAGTUF010000001">
    <property type="protein sequence ID" value="MBR9970235.1"/>
    <property type="molecule type" value="Genomic_DNA"/>
</dbReference>
<dbReference type="InterPro" id="IPR011835">
    <property type="entry name" value="GS/SS"/>
</dbReference>
<feature type="binding site" evidence="6">
    <location>
        <position position="15"/>
    </location>
    <ligand>
        <name>ADP-alpha-D-glucose</name>
        <dbReference type="ChEBI" id="CHEBI:57498"/>
    </ligand>
</feature>